<dbReference type="EMBL" id="CP043930">
    <property type="protein sequence ID" value="QGQ25837.1"/>
    <property type="molecule type" value="Genomic_DNA"/>
</dbReference>
<evidence type="ECO:0000256" key="1">
    <source>
        <dbReference type="SAM" id="Phobius"/>
    </source>
</evidence>
<evidence type="ECO:0000313" key="3">
    <source>
        <dbReference type="EMBL" id="QGQ25837.1"/>
    </source>
</evidence>
<dbReference type="Proteomes" id="UP000427281">
    <property type="component" value="Chromosome"/>
</dbReference>
<evidence type="ECO:0000313" key="4">
    <source>
        <dbReference type="Proteomes" id="UP000427281"/>
    </source>
</evidence>
<keyword evidence="4" id="KW-1185">Reference proteome</keyword>
<dbReference type="InterPro" id="IPR025640">
    <property type="entry name" value="GYF_2"/>
</dbReference>
<feature type="transmembrane region" description="Helical" evidence="1">
    <location>
        <begin position="262"/>
        <end position="284"/>
    </location>
</feature>
<name>A0A6I6AHG5_9PLAN</name>
<evidence type="ECO:0000259" key="2">
    <source>
        <dbReference type="Pfam" id="PF14237"/>
    </source>
</evidence>
<accession>A0A6I6AHG5</accession>
<protein>
    <submittedName>
        <fullName evidence="3">DUF4339 domain-containing protein</fullName>
    </submittedName>
</protein>
<dbReference type="KEGG" id="gim:F1728_25575"/>
<feature type="transmembrane region" description="Helical" evidence="1">
    <location>
        <begin position="224"/>
        <end position="242"/>
    </location>
</feature>
<keyword evidence="1" id="KW-1133">Transmembrane helix</keyword>
<proteinExistence type="predicted"/>
<dbReference type="Pfam" id="PF14237">
    <property type="entry name" value="GYF_2"/>
    <property type="match status" value="1"/>
</dbReference>
<organism evidence="3 4">
    <name type="scientific">Gimesia benthica</name>
    <dbReference type="NCBI Taxonomy" id="2608982"/>
    <lineage>
        <taxon>Bacteria</taxon>
        <taxon>Pseudomonadati</taxon>
        <taxon>Planctomycetota</taxon>
        <taxon>Planctomycetia</taxon>
        <taxon>Planctomycetales</taxon>
        <taxon>Planctomycetaceae</taxon>
        <taxon>Gimesia</taxon>
    </lineage>
</organism>
<feature type="domain" description="GYF" evidence="2">
    <location>
        <begin position="5"/>
        <end position="53"/>
    </location>
</feature>
<feature type="transmembrane region" description="Helical" evidence="1">
    <location>
        <begin position="343"/>
        <end position="365"/>
    </location>
</feature>
<reference evidence="3 4" key="1">
    <citation type="submission" date="2019-09" db="EMBL/GenBank/DDBJ databases">
        <title>Gimesia benthica sp. nov., a novel bacterium isolated from deep-sea water of the Northwest Indian Ocean.</title>
        <authorList>
            <person name="Dai X."/>
        </authorList>
    </citation>
    <scope>NUCLEOTIDE SEQUENCE [LARGE SCALE GENOMIC DNA]</scope>
    <source>
        <strain evidence="3 4">E7</strain>
    </source>
</reference>
<gene>
    <name evidence="3" type="ORF">F1728_25575</name>
</gene>
<keyword evidence="1" id="KW-0812">Transmembrane</keyword>
<feature type="transmembrane region" description="Helical" evidence="1">
    <location>
        <begin position="291"/>
        <end position="312"/>
    </location>
</feature>
<dbReference type="RefSeq" id="WP_155366431.1">
    <property type="nucleotide sequence ID" value="NZ_CP043930.1"/>
</dbReference>
<sequence>MATEWFYKQSDEELGPYLFRDMVDMVREERLLPDTMVRPSYMDEWQRADSVVGLFYMARKEPEAMSPVQLEETDTSDEYADENDLDAFLANSDESESTDAALPEQEFERPGWLKRLLSLRDSKIPPVPLDPQREIHVTLHAPVDGSVESATDLDQLEKAFGDSDDVNDNVEIGAYSEETWSSTVNAAVERVDARAPKQEQTAPPRQILPTFSFSFREHPAFRKLLVGCIFILCASLGIYGFVDWMGQGKLYFPLIGYTSPLLFLAYAGCSLLTVLMLGPLLVYIAAPYLRLGYRVGAALVTANITVLFLLNWSEKQNMIFPSRKPTEAKLIFPLLGECSTFAYWMYFVDSVVIVAVVAYFAAWWLEAQADEI</sequence>
<keyword evidence="1" id="KW-0472">Membrane</keyword>
<dbReference type="AlphaFoldDB" id="A0A6I6AHG5"/>